<dbReference type="InterPro" id="IPR017907">
    <property type="entry name" value="Znf_RING_CS"/>
</dbReference>
<evidence type="ECO:0000256" key="3">
    <source>
        <dbReference type="ARBA" id="ARBA00022833"/>
    </source>
</evidence>
<proteinExistence type="predicted"/>
<dbReference type="EMBL" id="BLXT01001985">
    <property type="protein sequence ID" value="GFN90112.1"/>
    <property type="molecule type" value="Genomic_DNA"/>
</dbReference>
<comment type="caution">
    <text evidence="6">The sequence shown here is derived from an EMBL/GenBank/DDBJ whole genome shotgun (WGS) entry which is preliminary data.</text>
</comment>
<dbReference type="Gene3D" id="3.30.40.10">
    <property type="entry name" value="Zinc/RING finger domain, C3HC4 (zinc finger)"/>
    <property type="match status" value="1"/>
</dbReference>
<dbReference type="Proteomes" id="UP000735302">
    <property type="component" value="Unassembled WGS sequence"/>
</dbReference>
<dbReference type="PANTHER" id="PTHR25462:SF296">
    <property type="entry name" value="MEIOTIC P26, ISOFORM F"/>
    <property type="match status" value="1"/>
</dbReference>
<evidence type="ECO:0000256" key="4">
    <source>
        <dbReference type="PROSITE-ProRule" id="PRU00175"/>
    </source>
</evidence>
<dbReference type="SUPFAM" id="SSF57845">
    <property type="entry name" value="B-box zinc-binding domain"/>
    <property type="match status" value="1"/>
</dbReference>
<sequence>MSQEVYGNALASCKCAQCKCSLIDPVQLGACMHILCRRCIKDLEDRYLNNLNCPACGKENAKPSILNRISGIELSSGGSDGEGTKDGSKSCDYDISHDDAMWNCFLCAINMCSSCRSSHPLDHGHVISLLAPNRGIRIFHESLGTENLALPDQADGSTVSSPGFLESVGGDCPMCTGTSCPHIDVLELLHAEPDAQSARCKIGDHKDCNMQQLLKTYFCCECLIPVCGDCSQKGDHKLHLVKPLEAMRDELKQTATYLRDCLHMLLFKVTCDEENEREVEQSLREHVDKVSRLMNNRKCKILEEVTRVFNRTMDDAENQGKDIVRIYSKKLEDTKVLLKFLKDLSSALNIQIDETIDTVTHVNLLYRLQEAASVIDQVSKKIDETIDTVTHVNLLYRLQEAASVIDQVSKKVKQRLMPFEHRLLVSGLDSASLARLSVASVMRECRQPPLAMYFKINSEISLVNSIVVKGSDQCFLSCRMTQERKNDAIIHYQCMACSPSRKRSEHMMEITPRETVTDVQRGKYYITRLATGEIVASYSSEFGNALKYFQDDNYFKESSGEFAQFENITRHLEFEPRGIAATNQNTIVVCMAMPQDKGKSQTKNETSYLMLMSLQGKVLEEAEHQACADFSPNCVATSANGDICVCDPRRSSIAILDSKLKTKEKVRLPCPTSVSSLVQRDVCDYNKPLSHSDIVFSPEGVCYDRFGRIIMADPNNHMVVRLALSPDDRKYELQPLICRDESSQLQHFRYPKLVALGEDGRLWVVCPEYVFIFDYGV</sequence>
<name>A0AAV3Z6L7_9GAST</name>
<evidence type="ECO:0000256" key="2">
    <source>
        <dbReference type="ARBA" id="ARBA00022771"/>
    </source>
</evidence>
<keyword evidence="7" id="KW-1185">Reference proteome</keyword>
<dbReference type="AlphaFoldDB" id="A0AAV3Z6L7"/>
<dbReference type="InterPro" id="IPR011042">
    <property type="entry name" value="6-blade_b-propeller_TolB-like"/>
</dbReference>
<evidence type="ECO:0000256" key="1">
    <source>
        <dbReference type="ARBA" id="ARBA00022723"/>
    </source>
</evidence>
<dbReference type="PANTHER" id="PTHR25462">
    <property type="entry name" value="BONUS, ISOFORM C-RELATED"/>
    <property type="match status" value="1"/>
</dbReference>
<evidence type="ECO:0000313" key="7">
    <source>
        <dbReference type="Proteomes" id="UP000735302"/>
    </source>
</evidence>
<dbReference type="SMART" id="SM00184">
    <property type="entry name" value="RING"/>
    <property type="match status" value="1"/>
</dbReference>
<organism evidence="6 7">
    <name type="scientific">Plakobranchus ocellatus</name>
    <dbReference type="NCBI Taxonomy" id="259542"/>
    <lineage>
        <taxon>Eukaryota</taxon>
        <taxon>Metazoa</taxon>
        <taxon>Spiralia</taxon>
        <taxon>Lophotrochozoa</taxon>
        <taxon>Mollusca</taxon>
        <taxon>Gastropoda</taxon>
        <taxon>Heterobranchia</taxon>
        <taxon>Euthyneura</taxon>
        <taxon>Panpulmonata</taxon>
        <taxon>Sacoglossa</taxon>
        <taxon>Placobranchoidea</taxon>
        <taxon>Plakobranchidae</taxon>
        <taxon>Plakobranchus</taxon>
    </lineage>
</organism>
<dbReference type="Gene3D" id="2.120.10.30">
    <property type="entry name" value="TolB, C-terminal domain"/>
    <property type="match status" value="1"/>
</dbReference>
<dbReference type="InterPro" id="IPR013083">
    <property type="entry name" value="Znf_RING/FYVE/PHD"/>
</dbReference>
<feature type="domain" description="RING-type" evidence="5">
    <location>
        <begin position="15"/>
        <end position="56"/>
    </location>
</feature>
<dbReference type="InterPro" id="IPR001841">
    <property type="entry name" value="Znf_RING"/>
</dbReference>
<dbReference type="PROSITE" id="PS50089">
    <property type="entry name" value="ZF_RING_2"/>
    <property type="match status" value="1"/>
</dbReference>
<reference evidence="6 7" key="1">
    <citation type="journal article" date="2021" name="Elife">
        <title>Chloroplast acquisition without the gene transfer in kleptoplastic sea slugs, Plakobranchus ocellatus.</title>
        <authorList>
            <person name="Maeda T."/>
            <person name="Takahashi S."/>
            <person name="Yoshida T."/>
            <person name="Shimamura S."/>
            <person name="Takaki Y."/>
            <person name="Nagai Y."/>
            <person name="Toyoda A."/>
            <person name="Suzuki Y."/>
            <person name="Arimoto A."/>
            <person name="Ishii H."/>
            <person name="Satoh N."/>
            <person name="Nishiyama T."/>
            <person name="Hasebe M."/>
            <person name="Maruyama T."/>
            <person name="Minagawa J."/>
            <person name="Obokata J."/>
            <person name="Shigenobu S."/>
        </authorList>
    </citation>
    <scope>NUCLEOTIDE SEQUENCE [LARGE SCALE GENOMIC DNA]</scope>
</reference>
<dbReference type="SUPFAM" id="SSF63829">
    <property type="entry name" value="Calcium-dependent phosphotriesterase"/>
    <property type="match status" value="1"/>
</dbReference>
<gene>
    <name evidence="6" type="ORF">PoB_001661800</name>
</gene>
<protein>
    <recommendedName>
        <fullName evidence="5">RING-type domain-containing protein</fullName>
    </recommendedName>
</protein>
<accession>A0AAV3Z6L7</accession>
<dbReference type="SUPFAM" id="SSF57850">
    <property type="entry name" value="RING/U-box"/>
    <property type="match status" value="1"/>
</dbReference>
<dbReference type="InterPro" id="IPR047153">
    <property type="entry name" value="TRIM45/56/19-like"/>
</dbReference>
<dbReference type="GO" id="GO:0061630">
    <property type="term" value="F:ubiquitin protein ligase activity"/>
    <property type="evidence" value="ECO:0007669"/>
    <property type="project" value="TreeGrafter"/>
</dbReference>
<evidence type="ECO:0000259" key="5">
    <source>
        <dbReference type="PROSITE" id="PS50089"/>
    </source>
</evidence>
<evidence type="ECO:0000313" key="6">
    <source>
        <dbReference type="EMBL" id="GFN90112.1"/>
    </source>
</evidence>
<keyword evidence="3" id="KW-0862">Zinc</keyword>
<dbReference type="Gene3D" id="3.30.160.60">
    <property type="entry name" value="Classic Zinc Finger"/>
    <property type="match status" value="1"/>
</dbReference>
<keyword evidence="2 4" id="KW-0863">Zinc-finger</keyword>
<dbReference type="GO" id="GO:0008270">
    <property type="term" value="F:zinc ion binding"/>
    <property type="evidence" value="ECO:0007669"/>
    <property type="project" value="UniProtKB-KW"/>
</dbReference>
<keyword evidence="1" id="KW-0479">Metal-binding</keyword>
<dbReference type="PROSITE" id="PS00518">
    <property type="entry name" value="ZF_RING_1"/>
    <property type="match status" value="1"/>
</dbReference>